<dbReference type="Pfam" id="PF00106">
    <property type="entry name" value="adh_short"/>
    <property type="match status" value="1"/>
</dbReference>
<dbReference type="PANTHER" id="PTHR43157:SF31">
    <property type="entry name" value="PHOSPHATIDYLINOSITOL-GLYCAN BIOSYNTHESIS CLASS F PROTEIN"/>
    <property type="match status" value="1"/>
</dbReference>
<proteinExistence type="predicted"/>
<dbReference type="PANTHER" id="PTHR43157">
    <property type="entry name" value="PHOSPHATIDYLINOSITOL-GLYCAN BIOSYNTHESIS CLASS F PROTEIN-RELATED"/>
    <property type="match status" value="1"/>
</dbReference>
<evidence type="ECO:0000256" key="1">
    <source>
        <dbReference type="ARBA" id="ARBA00023002"/>
    </source>
</evidence>
<keyword evidence="4" id="KW-1185">Reference proteome</keyword>
<evidence type="ECO:0000313" key="3">
    <source>
        <dbReference type="EMBL" id="KAF6845532.1"/>
    </source>
</evidence>
<dbReference type="Pfam" id="PF11951">
    <property type="entry name" value="Fungal_trans_2"/>
    <property type="match status" value="1"/>
</dbReference>
<gene>
    <name evidence="3" type="ORF">CMUS01_00107</name>
</gene>
<dbReference type="AlphaFoldDB" id="A0A8H6NZK5"/>
<reference evidence="3" key="1">
    <citation type="journal article" date="2020" name="Phytopathology">
        <title>Genome Sequence Resources of Colletotrichum truncatum, C. plurivorum, C. musicola, and C. sojae: Four Species Pathogenic to Soybean (Glycine max).</title>
        <authorList>
            <person name="Rogerio F."/>
            <person name="Boufleur T.R."/>
            <person name="Ciampi-Guillardi M."/>
            <person name="Sukno S.A."/>
            <person name="Thon M.R."/>
            <person name="Massola Junior N.S."/>
            <person name="Baroncelli R."/>
        </authorList>
    </citation>
    <scope>NUCLEOTIDE SEQUENCE</scope>
    <source>
        <strain evidence="3">LFN0074</strain>
    </source>
</reference>
<organism evidence="3 4">
    <name type="scientific">Colletotrichum musicola</name>
    <dbReference type="NCBI Taxonomy" id="2175873"/>
    <lineage>
        <taxon>Eukaryota</taxon>
        <taxon>Fungi</taxon>
        <taxon>Dikarya</taxon>
        <taxon>Ascomycota</taxon>
        <taxon>Pezizomycotina</taxon>
        <taxon>Sordariomycetes</taxon>
        <taxon>Hypocreomycetidae</taxon>
        <taxon>Glomerellales</taxon>
        <taxon>Glomerellaceae</taxon>
        <taxon>Colletotrichum</taxon>
        <taxon>Colletotrichum orchidearum species complex</taxon>
    </lineage>
</organism>
<evidence type="ECO:0000256" key="2">
    <source>
        <dbReference type="ARBA" id="ARBA00023242"/>
    </source>
</evidence>
<keyword evidence="1" id="KW-0560">Oxidoreductase</keyword>
<feature type="non-terminal residue" evidence="3">
    <location>
        <position position="574"/>
    </location>
</feature>
<dbReference type="Gene3D" id="3.40.50.720">
    <property type="entry name" value="NAD(P)-binding Rossmann-like Domain"/>
    <property type="match status" value="1"/>
</dbReference>
<sequence length="574" mass="62986">MVMLRLTAEQYRKLPILVDESTCAGKTYVITGGNSGLGLETARHLVAASATTVVLAVRNLSAGEVAKADIESGRERQANTGTLVMKVRHLDLSTYAAVQVFAKQISQELDRIDGFVCNAGIMMDHWETLEGSESSIFVNVVNTLFLGALMMPKLSESLRRFGVKPTLVFIVSVLGYTVKAEMDKSRNGGVFDGLNDQKRANMNSRYALTKLVEECAVRQFAAQFPVDRTGVVITMVAPGLCNTGLGRDASTFTKIMHEAIRVLMARTAEVGSRTILHGLVVGEEGHGKLQSGCKIKEFWVPDWLNNDGGQRLQKAIWKELVAKLELTPWAATMSPALVFIEQNVAGIGKSDRRALRSHVMRGKNAGRPRPSTRRQTTIVPIKRFLDISDALFPPQFCYKFNILKSIWVNYILVDEAYFHSTLAVSASYIDFFERKPTTSSKTLHHICQAYSLVNLKLSGPHAISDSAIAAVVTLAIYQQVHQQHSIGLVHLRGLHRMIELRGGIARLMKGNRLLALKPLSQDVPVTAVLCDSSPVAAQLSACSPGLPRIMLDLIVFAGILNDKAKNARSKLNPL</sequence>
<dbReference type="PRINTS" id="PR00081">
    <property type="entry name" value="GDHRDH"/>
</dbReference>
<dbReference type="Proteomes" id="UP000639643">
    <property type="component" value="Unassembled WGS sequence"/>
</dbReference>
<dbReference type="InterPro" id="IPR021858">
    <property type="entry name" value="Fun_TF"/>
</dbReference>
<dbReference type="GO" id="GO:0016491">
    <property type="term" value="F:oxidoreductase activity"/>
    <property type="evidence" value="ECO:0007669"/>
    <property type="project" value="UniProtKB-KW"/>
</dbReference>
<dbReference type="SUPFAM" id="SSF51735">
    <property type="entry name" value="NAD(P)-binding Rossmann-fold domains"/>
    <property type="match status" value="1"/>
</dbReference>
<dbReference type="OrthoDB" id="542013at2759"/>
<dbReference type="EMBL" id="WIGM01000001">
    <property type="protein sequence ID" value="KAF6845532.1"/>
    <property type="molecule type" value="Genomic_DNA"/>
</dbReference>
<accession>A0A8H6NZK5</accession>
<keyword evidence="2" id="KW-0539">Nucleus</keyword>
<protein>
    <submittedName>
        <fullName evidence="3">Short-chain dehydrogenase</fullName>
    </submittedName>
</protein>
<name>A0A8H6NZK5_9PEZI</name>
<dbReference type="InterPro" id="IPR036291">
    <property type="entry name" value="NAD(P)-bd_dom_sf"/>
</dbReference>
<comment type="caution">
    <text evidence="3">The sequence shown here is derived from an EMBL/GenBank/DDBJ whole genome shotgun (WGS) entry which is preliminary data.</text>
</comment>
<evidence type="ECO:0000313" key="4">
    <source>
        <dbReference type="Proteomes" id="UP000639643"/>
    </source>
</evidence>
<dbReference type="InterPro" id="IPR002347">
    <property type="entry name" value="SDR_fam"/>
</dbReference>